<proteinExistence type="predicted"/>
<dbReference type="AlphaFoldDB" id="A0A0E9TLB1"/>
<name>A0A0E9TLB1_ANGAN</name>
<protein>
    <submittedName>
        <fullName evidence="1">Uncharacterized protein</fullName>
    </submittedName>
</protein>
<reference evidence="1" key="2">
    <citation type="journal article" date="2015" name="Fish Shellfish Immunol.">
        <title>Early steps in the European eel (Anguilla anguilla)-Vibrio vulnificus interaction in the gills: Role of the RtxA13 toxin.</title>
        <authorList>
            <person name="Callol A."/>
            <person name="Pajuelo D."/>
            <person name="Ebbesson L."/>
            <person name="Teles M."/>
            <person name="MacKenzie S."/>
            <person name="Amaro C."/>
        </authorList>
    </citation>
    <scope>NUCLEOTIDE SEQUENCE</scope>
</reference>
<sequence length="50" mass="5820">MSVSAANNPVASTKVEWETFSLIYKIQIFVMEFLSDSRMLIFFHCTLMEL</sequence>
<reference evidence="1" key="1">
    <citation type="submission" date="2014-11" db="EMBL/GenBank/DDBJ databases">
        <authorList>
            <person name="Amaro Gonzalez C."/>
        </authorList>
    </citation>
    <scope>NUCLEOTIDE SEQUENCE</scope>
</reference>
<organism evidence="1">
    <name type="scientific">Anguilla anguilla</name>
    <name type="common">European freshwater eel</name>
    <name type="synonym">Muraena anguilla</name>
    <dbReference type="NCBI Taxonomy" id="7936"/>
    <lineage>
        <taxon>Eukaryota</taxon>
        <taxon>Metazoa</taxon>
        <taxon>Chordata</taxon>
        <taxon>Craniata</taxon>
        <taxon>Vertebrata</taxon>
        <taxon>Euteleostomi</taxon>
        <taxon>Actinopterygii</taxon>
        <taxon>Neopterygii</taxon>
        <taxon>Teleostei</taxon>
        <taxon>Anguilliformes</taxon>
        <taxon>Anguillidae</taxon>
        <taxon>Anguilla</taxon>
    </lineage>
</organism>
<accession>A0A0E9TLB1</accession>
<dbReference type="EMBL" id="GBXM01054196">
    <property type="protein sequence ID" value="JAH54381.1"/>
    <property type="molecule type" value="Transcribed_RNA"/>
</dbReference>
<evidence type="ECO:0000313" key="1">
    <source>
        <dbReference type="EMBL" id="JAH54381.1"/>
    </source>
</evidence>